<dbReference type="PANTHER" id="PTHR23022:SF135">
    <property type="entry name" value="SI:DKEY-77F5.3"/>
    <property type="match status" value="1"/>
</dbReference>
<reference evidence="4 5" key="1">
    <citation type="submission" date="2024-09" db="EMBL/GenBank/DDBJ databases">
        <title>A chromosome-level genome assembly of Gray's grenadier anchovy, Coilia grayii.</title>
        <authorList>
            <person name="Fu Z."/>
        </authorList>
    </citation>
    <scope>NUCLEOTIDE SEQUENCE [LARGE SCALE GENOMIC DNA]</scope>
    <source>
        <strain evidence="4">G4</strain>
        <tissue evidence="4">Muscle</tissue>
    </source>
</reference>
<feature type="domain" description="Insertion element IS150 protein InsJ-like helix-turn-helix" evidence="3">
    <location>
        <begin position="25"/>
        <end position="71"/>
    </location>
</feature>
<dbReference type="Pfam" id="PF13518">
    <property type="entry name" value="HTH_28"/>
    <property type="match status" value="1"/>
</dbReference>
<dbReference type="SUPFAM" id="SSF46689">
    <property type="entry name" value="Homeodomain-like"/>
    <property type="match status" value="1"/>
</dbReference>
<dbReference type="InterPro" id="IPR055247">
    <property type="entry name" value="InsJ-like_HTH"/>
</dbReference>
<feature type="domain" description="Transposase Tc1-like" evidence="1">
    <location>
        <begin position="79"/>
        <end position="150"/>
    </location>
</feature>
<dbReference type="InterPro" id="IPR036388">
    <property type="entry name" value="WH-like_DNA-bd_sf"/>
</dbReference>
<sequence>MPVLILFDSPLKSCNMGASKQLSKIIQHYGLGEGYKKLSKRFQLSVSTVRNIMRKWKATGTVLVKPRSGRPSKIPERQRRRMVRMVKNNPQTTSKALQGYLAADGVAVHRSTIQRNLHKERLYGRVMRKKPFLHSRHKLSRLRYAKEHLDKPISFWNKILWTDETKIELFGHNKRRYAWWQKNTEFEEKHLLPTVKFGGSIMLWGCVASAGTGNLVKIEGWMDSTENDVQESVTKLKLRQGWVFQQGNDPKHCSKSARAFMQRNKYNVLERPSQSPDLNIIENLWDDLKEAVHARNPSNITELQRFCQEEWAKIPSSRIQTLIGGYRKCLQAVIFAKGGSTKY</sequence>
<evidence type="ECO:0008006" key="6">
    <source>
        <dbReference type="Google" id="ProtNLM"/>
    </source>
</evidence>
<dbReference type="EMBL" id="JBHFQA010000009">
    <property type="protein sequence ID" value="KAL2094143.1"/>
    <property type="molecule type" value="Genomic_DNA"/>
</dbReference>
<dbReference type="InterPro" id="IPR002492">
    <property type="entry name" value="Transposase_Tc1-like"/>
</dbReference>
<dbReference type="Gene3D" id="3.30.420.10">
    <property type="entry name" value="Ribonuclease H-like superfamily/Ribonuclease H"/>
    <property type="match status" value="1"/>
</dbReference>
<dbReference type="Pfam" id="PF13358">
    <property type="entry name" value="DDE_3"/>
    <property type="match status" value="1"/>
</dbReference>
<dbReference type="Gene3D" id="1.10.10.10">
    <property type="entry name" value="Winged helix-like DNA-binding domain superfamily/Winged helix DNA-binding domain"/>
    <property type="match status" value="1"/>
</dbReference>
<keyword evidence="5" id="KW-1185">Reference proteome</keyword>
<gene>
    <name evidence="4" type="ORF">ACEWY4_011455</name>
</gene>
<evidence type="ECO:0000259" key="2">
    <source>
        <dbReference type="Pfam" id="PF13358"/>
    </source>
</evidence>
<dbReference type="Pfam" id="PF01498">
    <property type="entry name" value="HTH_Tnp_Tc3_2"/>
    <property type="match status" value="1"/>
</dbReference>
<dbReference type="InterPro" id="IPR052338">
    <property type="entry name" value="Transposase_5"/>
</dbReference>
<proteinExistence type="predicted"/>
<dbReference type="Proteomes" id="UP001591681">
    <property type="component" value="Unassembled WGS sequence"/>
</dbReference>
<evidence type="ECO:0000259" key="3">
    <source>
        <dbReference type="Pfam" id="PF13518"/>
    </source>
</evidence>
<dbReference type="InterPro" id="IPR036397">
    <property type="entry name" value="RNaseH_sf"/>
</dbReference>
<comment type="caution">
    <text evidence="4">The sequence shown here is derived from an EMBL/GenBank/DDBJ whole genome shotgun (WGS) entry which is preliminary data.</text>
</comment>
<feature type="domain" description="Tc1-like transposase DDE" evidence="2">
    <location>
        <begin position="159"/>
        <end position="303"/>
    </location>
</feature>
<dbReference type="InterPro" id="IPR009057">
    <property type="entry name" value="Homeodomain-like_sf"/>
</dbReference>
<dbReference type="PANTHER" id="PTHR23022">
    <property type="entry name" value="TRANSPOSABLE ELEMENT-RELATED"/>
    <property type="match status" value="1"/>
</dbReference>
<evidence type="ECO:0000313" key="5">
    <source>
        <dbReference type="Proteomes" id="UP001591681"/>
    </source>
</evidence>
<protein>
    <recommendedName>
        <fullName evidence="6">Transposase</fullName>
    </recommendedName>
</protein>
<evidence type="ECO:0000313" key="4">
    <source>
        <dbReference type="EMBL" id="KAL2094143.1"/>
    </source>
</evidence>
<dbReference type="InterPro" id="IPR038717">
    <property type="entry name" value="Tc1-like_DDE_dom"/>
</dbReference>
<accession>A0ABD1K5F4</accession>
<name>A0ABD1K5F4_9TELE</name>
<dbReference type="AlphaFoldDB" id="A0ABD1K5F4"/>
<organism evidence="4 5">
    <name type="scientific">Coilia grayii</name>
    <name type="common">Gray's grenadier anchovy</name>
    <dbReference type="NCBI Taxonomy" id="363190"/>
    <lineage>
        <taxon>Eukaryota</taxon>
        <taxon>Metazoa</taxon>
        <taxon>Chordata</taxon>
        <taxon>Craniata</taxon>
        <taxon>Vertebrata</taxon>
        <taxon>Euteleostomi</taxon>
        <taxon>Actinopterygii</taxon>
        <taxon>Neopterygii</taxon>
        <taxon>Teleostei</taxon>
        <taxon>Clupei</taxon>
        <taxon>Clupeiformes</taxon>
        <taxon>Clupeoidei</taxon>
        <taxon>Engraulidae</taxon>
        <taxon>Coilinae</taxon>
        <taxon>Coilia</taxon>
    </lineage>
</organism>
<evidence type="ECO:0000259" key="1">
    <source>
        <dbReference type="Pfam" id="PF01498"/>
    </source>
</evidence>